<feature type="transmembrane region" description="Helical" evidence="1">
    <location>
        <begin position="32"/>
        <end position="55"/>
    </location>
</feature>
<dbReference type="EMBL" id="CP097770">
    <property type="protein sequence ID" value="UZP76317.1"/>
    <property type="molecule type" value="Genomic_DNA"/>
</dbReference>
<sequence length="135" mass="14142">MLKSGMLIMGICSFLLIGSLHLDAFHLFHIQNIMILGVYGLGLGMATTPLAHVVLGAVSAEEAGTGSGLFTTFMYLANSLGVALIGFLFSSSLHHTLSEAKLSDYIRAFSISVAASGLLALAGLICISVCYKNET</sequence>
<keyword evidence="1" id="KW-1133">Transmembrane helix</keyword>
<proteinExistence type="predicted"/>
<accession>A0AAE9TKA5</accession>
<evidence type="ECO:0000256" key="1">
    <source>
        <dbReference type="SAM" id="Phobius"/>
    </source>
</evidence>
<dbReference type="InterPro" id="IPR036259">
    <property type="entry name" value="MFS_trans_sf"/>
</dbReference>
<protein>
    <recommendedName>
        <fullName evidence="3">Major facilitator superfamily (MFS) profile domain-containing protein</fullName>
    </recommendedName>
</protein>
<feature type="transmembrane region" description="Helical" evidence="1">
    <location>
        <begin position="109"/>
        <end position="131"/>
    </location>
</feature>
<dbReference type="Gene3D" id="1.20.1250.20">
    <property type="entry name" value="MFS general substrate transporter like domains"/>
    <property type="match status" value="1"/>
</dbReference>
<evidence type="ECO:0000313" key="2">
    <source>
        <dbReference type="EMBL" id="UZP76317.1"/>
    </source>
</evidence>
<dbReference type="AlphaFoldDB" id="A0AAE9TKA5"/>
<keyword evidence="1" id="KW-0812">Transmembrane</keyword>
<reference evidence="2" key="1">
    <citation type="submission" date="2022-11" db="EMBL/GenBank/DDBJ databases">
        <authorList>
            <person name="Vasilchenko N.G."/>
            <person name="Prazdnova E.V."/>
            <person name="Gorovtsov A.V."/>
            <person name="Chistyakov V.A."/>
            <person name="Pak M.L."/>
        </authorList>
    </citation>
    <scope>NUCLEOTIDE SEQUENCE</scope>
    <source>
        <strain evidence="2">R 4.5</strain>
    </source>
</reference>
<keyword evidence="1" id="KW-0472">Membrane</keyword>
<name>A0AAE9TKA5_PAEPO</name>
<gene>
    <name evidence="2" type="ORF">MF626_07325</name>
</gene>
<dbReference type="SUPFAM" id="SSF103473">
    <property type="entry name" value="MFS general substrate transporter"/>
    <property type="match status" value="1"/>
</dbReference>
<feature type="transmembrane region" description="Helical" evidence="1">
    <location>
        <begin position="67"/>
        <end position="89"/>
    </location>
</feature>
<evidence type="ECO:0008006" key="3">
    <source>
        <dbReference type="Google" id="ProtNLM"/>
    </source>
</evidence>
<organism evidence="2">
    <name type="scientific">Paenibacillus polymyxa</name>
    <name type="common">Bacillus polymyxa</name>
    <dbReference type="NCBI Taxonomy" id="1406"/>
    <lineage>
        <taxon>Bacteria</taxon>
        <taxon>Bacillati</taxon>
        <taxon>Bacillota</taxon>
        <taxon>Bacilli</taxon>
        <taxon>Bacillales</taxon>
        <taxon>Paenibacillaceae</taxon>
        <taxon>Paenibacillus</taxon>
    </lineage>
</organism>